<evidence type="ECO:0000313" key="2">
    <source>
        <dbReference type="Proteomes" id="UP000093000"/>
    </source>
</evidence>
<gene>
    <name evidence="1" type="ORF">A0J61_02758</name>
</gene>
<proteinExistence type="predicted"/>
<organism evidence="1 2">
    <name type="scientific">Choanephora cucurbitarum</name>
    <dbReference type="NCBI Taxonomy" id="101091"/>
    <lineage>
        <taxon>Eukaryota</taxon>
        <taxon>Fungi</taxon>
        <taxon>Fungi incertae sedis</taxon>
        <taxon>Mucoromycota</taxon>
        <taxon>Mucoromycotina</taxon>
        <taxon>Mucoromycetes</taxon>
        <taxon>Mucorales</taxon>
        <taxon>Mucorineae</taxon>
        <taxon>Choanephoraceae</taxon>
        <taxon>Choanephoroideae</taxon>
        <taxon>Choanephora</taxon>
    </lineage>
</organism>
<name>A0A1C7NK63_9FUNG</name>
<comment type="caution">
    <text evidence="1">The sequence shown here is derived from an EMBL/GenBank/DDBJ whole genome shotgun (WGS) entry which is preliminary data.</text>
</comment>
<dbReference type="OrthoDB" id="2232122at2759"/>
<sequence>MEAVSFSKFKDCLDAWNKKNELGAQCLSQQKPGQSSDDLSKVTDELKEVLDTMSQEYTAIVKQAGFQETLSSESTDIPNEITLLRNCLDMYDQEFMVKECIKGVASNQGFATQQHLSGSIALWKSESYLDDEIQLQIKQLK</sequence>
<protein>
    <submittedName>
        <fullName evidence="1">Uncharacterized protein</fullName>
    </submittedName>
</protein>
<reference evidence="1 2" key="1">
    <citation type="submission" date="2016-03" db="EMBL/GenBank/DDBJ databases">
        <title>Choanephora cucurbitarum.</title>
        <authorList>
            <person name="Min B."/>
            <person name="Park H."/>
            <person name="Park J.-H."/>
            <person name="Shin H.-D."/>
            <person name="Choi I.-G."/>
        </authorList>
    </citation>
    <scope>NUCLEOTIDE SEQUENCE [LARGE SCALE GENOMIC DNA]</scope>
    <source>
        <strain evidence="1 2">KUS-F28377</strain>
    </source>
</reference>
<dbReference type="AlphaFoldDB" id="A0A1C7NK63"/>
<keyword evidence="2" id="KW-1185">Reference proteome</keyword>
<dbReference type="EMBL" id="LUGH01000108">
    <property type="protein sequence ID" value="OBZ89189.1"/>
    <property type="molecule type" value="Genomic_DNA"/>
</dbReference>
<accession>A0A1C7NK63</accession>
<evidence type="ECO:0000313" key="1">
    <source>
        <dbReference type="EMBL" id="OBZ89189.1"/>
    </source>
</evidence>
<dbReference type="InParanoid" id="A0A1C7NK63"/>
<dbReference type="Proteomes" id="UP000093000">
    <property type="component" value="Unassembled WGS sequence"/>
</dbReference>